<evidence type="ECO:0000313" key="7">
    <source>
        <dbReference type="Proteomes" id="UP001108123"/>
    </source>
</evidence>
<dbReference type="InterPro" id="IPR006683">
    <property type="entry name" value="Thioestr_dom"/>
</dbReference>
<dbReference type="Proteomes" id="UP000462760">
    <property type="component" value="Unassembled WGS sequence"/>
</dbReference>
<organism evidence="5 6">
    <name type="scientific">Anaerosalibacter bizertensis</name>
    <dbReference type="NCBI Taxonomy" id="932217"/>
    <lineage>
        <taxon>Bacteria</taxon>
        <taxon>Bacillati</taxon>
        <taxon>Bacillota</taxon>
        <taxon>Tissierellia</taxon>
        <taxon>Tissierellales</taxon>
        <taxon>Sporanaerobacteraceae</taxon>
        <taxon>Anaerosalibacter</taxon>
    </lineage>
</organism>
<protein>
    <submittedName>
        <fullName evidence="5">Acyl-CoA thioesterase</fullName>
    </submittedName>
</protein>
<dbReference type="AlphaFoldDB" id="A0A844FF35"/>
<dbReference type="InterPro" id="IPR050563">
    <property type="entry name" value="4-hydroxybenzoyl-CoA_TE"/>
</dbReference>
<dbReference type="CDD" id="cd00586">
    <property type="entry name" value="4HBT"/>
    <property type="match status" value="1"/>
</dbReference>
<evidence type="ECO:0000313" key="4">
    <source>
        <dbReference type="EMBL" id="MCG4563909.1"/>
    </source>
</evidence>
<dbReference type="SUPFAM" id="SSF54637">
    <property type="entry name" value="Thioesterase/thiol ester dehydrase-isomerase"/>
    <property type="match status" value="1"/>
</dbReference>
<evidence type="ECO:0000256" key="1">
    <source>
        <dbReference type="ARBA" id="ARBA00005953"/>
    </source>
</evidence>
<dbReference type="InterPro" id="IPR006684">
    <property type="entry name" value="YbgC/YbaW"/>
</dbReference>
<evidence type="ECO:0000259" key="3">
    <source>
        <dbReference type="Pfam" id="PF03061"/>
    </source>
</evidence>
<sequence>MIQETTIRVRYKETDQMGIVYYGNYFTWFEVGRNEFFRELGLTCGELEEEQVLLPVIETGCKYISSAKFDEEVIIKTKLTKLEGVRLTLEYKIYRKDNNELLVEGFTKHAFVDKSLKPVRFRKKFKEEWKLLQDSLEKEE</sequence>
<dbReference type="PIRSF" id="PIRSF003230">
    <property type="entry name" value="YbgC"/>
    <property type="match status" value="1"/>
</dbReference>
<dbReference type="NCBIfam" id="TIGR00051">
    <property type="entry name" value="YbgC/FadM family acyl-CoA thioesterase"/>
    <property type="match status" value="1"/>
</dbReference>
<dbReference type="PANTHER" id="PTHR31793">
    <property type="entry name" value="4-HYDROXYBENZOYL-COA THIOESTERASE FAMILY MEMBER"/>
    <property type="match status" value="1"/>
</dbReference>
<dbReference type="Pfam" id="PF03061">
    <property type="entry name" value="4HBT"/>
    <property type="match status" value="1"/>
</dbReference>
<comment type="similarity">
    <text evidence="1">Belongs to the 4-hydroxybenzoyl-CoA thioesterase family.</text>
</comment>
<dbReference type="EMBL" id="VULR01000002">
    <property type="protein sequence ID" value="MSS42590.1"/>
    <property type="molecule type" value="Genomic_DNA"/>
</dbReference>
<feature type="domain" description="Thioesterase" evidence="3">
    <location>
        <begin position="17"/>
        <end position="100"/>
    </location>
</feature>
<dbReference type="InterPro" id="IPR029069">
    <property type="entry name" value="HotDog_dom_sf"/>
</dbReference>
<proteinExistence type="inferred from homology"/>
<evidence type="ECO:0000256" key="2">
    <source>
        <dbReference type="ARBA" id="ARBA00022801"/>
    </source>
</evidence>
<dbReference type="EMBL" id="JAKNID010000001">
    <property type="protein sequence ID" value="MCG4563909.1"/>
    <property type="molecule type" value="Genomic_DNA"/>
</dbReference>
<keyword evidence="7" id="KW-1185">Reference proteome</keyword>
<reference evidence="4" key="2">
    <citation type="submission" date="2022-01" db="EMBL/GenBank/DDBJ databases">
        <title>Collection of gut derived symbiotic bacterial strains cultured from healthy donors.</title>
        <authorList>
            <person name="Lin H."/>
            <person name="Kohout C."/>
            <person name="Waligurski E."/>
            <person name="Pamer E.G."/>
        </authorList>
    </citation>
    <scope>NUCLEOTIDE SEQUENCE</scope>
    <source>
        <strain evidence="4">MSK.14.39</strain>
    </source>
</reference>
<dbReference type="Proteomes" id="UP001108123">
    <property type="component" value="Unassembled WGS sequence"/>
</dbReference>
<gene>
    <name evidence="5" type="ORF">FYJ27_02410</name>
    <name evidence="4" type="ORF">L0P62_00460</name>
</gene>
<reference evidence="5 6" key="1">
    <citation type="submission" date="2019-08" db="EMBL/GenBank/DDBJ databases">
        <title>In-depth cultivation of the pig gut microbiome towards novel bacterial diversity and tailored functional studies.</title>
        <authorList>
            <person name="Wylensek D."/>
            <person name="Hitch T.C.A."/>
            <person name="Clavel T."/>
        </authorList>
    </citation>
    <scope>NUCLEOTIDE SEQUENCE [LARGE SCALE GENOMIC DNA]</scope>
    <source>
        <strain evidence="5 6">Med78-601-WT-4W-RMD-3</strain>
    </source>
</reference>
<accession>A0A844FF35</accession>
<dbReference type="GO" id="GO:0047617">
    <property type="term" value="F:fatty acyl-CoA hydrolase activity"/>
    <property type="evidence" value="ECO:0007669"/>
    <property type="project" value="TreeGrafter"/>
</dbReference>
<name>A0A844FF35_9FIRM</name>
<dbReference type="PANTHER" id="PTHR31793:SF27">
    <property type="entry name" value="NOVEL THIOESTERASE SUPERFAMILY DOMAIN AND SAPOSIN A-TYPE DOMAIN CONTAINING PROTEIN (0610012H03RIK)"/>
    <property type="match status" value="1"/>
</dbReference>
<dbReference type="RefSeq" id="WP_154482601.1">
    <property type="nucleotide sequence ID" value="NZ_JAJBNW010000024.1"/>
</dbReference>
<dbReference type="OrthoDB" id="9800856at2"/>
<dbReference type="Gene3D" id="3.10.129.10">
    <property type="entry name" value="Hotdog Thioesterase"/>
    <property type="match status" value="1"/>
</dbReference>
<comment type="caution">
    <text evidence="5">The sequence shown here is derived from an EMBL/GenBank/DDBJ whole genome shotgun (WGS) entry which is preliminary data.</text>
</comment>
<evidence type="ECO:0000313" key="6">
    <source>
        <dbReference type="Proteomes" id="UP000462760"/>
    </source>
</evidence>
<evidence type="ECO:0000313" key="5">
    <source>
        <dbReference type="EMBL" id="MSS42590.1"/>
    </source>
</evidence>
<keyword evidence="2" id="KW-0378">Hydrolase</keyword>